<evidence type="ECO:0000313" key="7">
    <source>
        <dbReference type="EMBL" id="AEA38916.1"/>
    </source>
</evidence>
<name>F2HHX0_9CRYP</name>
<sequence length="140" mass="14820">MAQKGKGVINGTKFRTTLGLPVGANINCADNSGAKSLCIVAVTRVRGRLNRLPSSGPGSMVLVTVKKGKPELKKKITIAIIIRQKKSWRRKDGNFVLFEDNAAVIANPKGDLKGSSIAGPVAKECADLWPKIAAIANSIL</sequence>
<dbReference type="EMBL" id="CP002173">
    <property type="protein sequence ID" value="AEA38916.1"/>
    <property type="molecule type" value="Genomic_DNA"/>
</dbReference>
<dbReference type="CDD" id="cd00337">
    <property type="entry name" value="Ribosomal_uL14"/>
    <property type="match status" value="1"/>
</dbReference>
<accession>F2HHX0</accession>
<dbReference type="GO" id="GO:0070180">
    <property type="term" value="F:large ribosomal subunit rRNA binding"/>
    <property type="evidence" value="ECO:0007669"/>
    <property type="project" value="TreeGrafter"/>
</dbReference>
<dbReference type="PANTHER" id="PTHR11761">
    <property type="entry name" value="50S/60S RIBOSOMAL PROTEIN L14/L23"/>
    <property type="match status" value="1"/>
</dbReference>
<comment type="similarity">
    <text evidence="1 6">Belongs to the universal ribosomal protein uL14 family.</text>
</comment>
<keyword evidence="2 6" id="KW-0689">Ribosomal protein</keyword>
<dbReference type="Proteomes" id="UP000243423">
    <property type="component" value="Nucleomorph 2"/>
</dbReference>
<evidence type="ECO:0000256" key="2">
    <source>
        <dbReference type="ARBA" id="ARBA00022980"/>
    </source>
</evidence>
<dbReference type="SMART" id="SM01374">
    <property type="entry name" value="Ribosomal_L14"/>
    <property type="match status" value="1"/>
</dbReference>
<evidence type="ECO:0000256" key="6">
    <source>
        <dbReference type="RuleBase" id="RU003949"/>
    </source>
</evidence>
<organism evidence="7 8">
    <name type="scientific">Cryptomonas paramaecium</name>
    <dbReference type="NCBI Taxonomy" id="2898"/>
    <lineage>
        <taxon>Eukaryota</taxon>
        <taxon>Cryptophyceae</taxon>
        <taxon>Cryptomonadales</taxon>
        <taxon>Cryptomonadaceae</taxon>
        <taxon>Cryptomonas</taxon>
    </lineage>
</organism>
<dbReference type="Pfam" id="PF00238">
    <property type="entry name" value="Ribosomal_L14"/>
    <property type="match status" value="1"/>
</dbReference>
<protein>
    <recommendedName>
        <fullName evidence="4">Large ribosomal subunit protein uL14</fullName>
    </recommendedName>
    <alternativeName>
        <fullName evidence="5">60S ribosomal protein L23</fullName>
    </alternativeName>
</protein>
<dbReference type="SUPFAM" id="SSF50193">
    <property type="entry name" value="Ribosomal protein L14"/>
    <property type="match status" value="1"/>
</dbReference>
<dbReference type="PROSITE" id="PS00049">
    <property type="entry name" value="RIBOSOMAL_L14"/>
    <property type="match status" value="1"/>
</dbReference>
<evidence type="ECO:0000256" key="1">
    <source>
        <dbReference type="ARBA" id="ARBA00010745"/>
    </source>
</evidence>
<dbReference type="AlphaFoldDB" id="F2HHX0"/>
<keyword evidence="7" id="KW-0542">Nucleomorph</keyword>
<dbReference type="Gene3D" id="2.40.150.20">
    <property type="entry name" value="Ribosomal protein L14"/>
    <property type="match status" value="1"/>
</dbReference>
<evidence type="ECO:0000313" key="8">
    <source>
        <dbReference type="Proteomes" id="UP000243423"/>
    </source>
</evidence>
<dbReference type="GO" id="GO:0006412">
    <property type="term" value="P:translation"/>
    <property type="evidence" value="ECO:0007669"/>
    <property type="project" value="InterPro"/>
</dbReference>
<geneLocation type="nucleomorph" evidence="7"/>
<reference evidence="7 8" key="1">
    <citation type="journal article" date="2011" name="Genome Biol. Evol.">
        <title>Complete nucleomorph genome sequence of the nonphotosynthetic alga Cryptomonas paramecium reveals a core nucleomorph gene set.</title>
        <authorList>
            <person name="Tanifuji G."/>
            <person name="Onodera N.T."/>
            <person name="Wheeler T.J."/>
            <person name="Dlutek M."/>
            <person name="Donaher N."/>
            <person name="Archibald J.M."/>
        </authorList>
    </citation>
    <scope>NUCLEOTIDE SEQUENCE [LARGE SCALE GENOMIC DNA]</scope>
    <source>
        <strain evidence="7 8">CCAP977/2A</strain>
    </source>
</reference>
<gene>
    <name evidence="7" type="primary">rpl23</name>
    <name evidence="7" type="ORF">CPARA_2gp258</name>
</gene>
<keyword evidence="3 6" id="KW-0687">Ribonucleoprotein</keyword>
<dbReference type="InterPro" id="IPR019972">
    <property type="entry name" value="Ribosomal_uL14_CS"/>
</dbReference>
<proteinExistence type="inferred from homology"/>
<evidence type="ECO:0000256" key="4">
    <source>
        <dbReference type="ARBA" id="ARBA00035199"/>
    </source>
</evidence>
<evidence type="ECO:0000256" key="5">
    <source>
        <dbReference type="ARBA" id="ARBA00035326"/>
    </source>
</evidence>
<dbReference type="InterPro" id="IPR036853">
    <property type="entry name" value="Ribosomal_uL14_sf"/>
</dbReference>
<dbReference type="InterPro" id="IPR000218">
    <property type="entry name" value="Ribosomal_uL14"/>
</dbReference>
<dbReference type="PANTHER" id="PTHR11761:SF8">
    <property type="entry name" value="LARGE RIBOSOMAL SUBUNIT PROTEIN UL14"/>
    <property type="match status" value="1"/>
</dbReference>
<dbReference type="GO" id="GO:0003735">
    <property type="term" value="F:structural constituent of ribosome"/>
    <property type="evidence" value="ECO:0007669"/>
    <property type="project" value="InterPro"/>
</dbReference>
<dbReference type="HAMAP" id="MF_01367">
    <property type="entry name" value="Ribosomal_uL14"/>
    <property type="match status" value="1"/>
</dbReference>
<dbReference type="GO" id="GO:0022625">
    <property type="term" value="C:cytosolic large ribosomal subunit"/>
    <property type="evidence" value="ECO:0007669"/>
    <property type="project" value="TreeGrafter"/>
</dbReference>
<dbReference type="GeneID" id="10447157"/>
<dbReference type="RefSeq" id="XP_003239814.1">
    <property type="nucleotide sequence ID" value="XM_003239766.1"/>
</dbReference>
<dbReference type="FunFam" id="2.40.150.20:FF:000007">
    <property type="entry name" value="50S ribosomal protein L14"/>
    <property type="match status" value="1"/>
</dbReference>
<evidence type="ECO:0000256" key="3">
    <source>
        <dbReference type="ARBA" id="ARBA00023274"/>
    </source>
</evidence>